<feature type="compositionally biased region" description="Basic and acidic residues" evidence="3">
    <location>
        <begin position="261"/>
        <end position="285"/>
    </location>
</feature>
<dbReference type="KEGG" id="dci:113465588"/>
<dbReference type="PANTHER" id="PTHR31938:SF4">
    <property type="entry name" value="NUCLEAR SPECKLE SPLICING REGULATORY PROTEIN 1"/>
    <property type="match status" value="1"/>
</dbReference>
<dbReference type="RefSeq" id="XP_026676034.1">
    <property type="nucleotide sequence ID" value="XM_026820233.1"/>
</dbReference>
<evidence type="ECO:0000313" key="6">
    <source>
        <dbReference type="RefSeq" id="XP_026676034.1"/>
    </source>
</evidence>
<dbReference type="InterPro" id="IPR018612">
    <property type="entry name" value="NSRP1_N"/>
</dbReference>
<feature type="compositionally biased region" description="Basic and acidic residues" evidence="3">
    <location>
        <begin position="196"/>
        <end position="215"/>
    </location>
</feature>
<dbReference type="Pfam" id="PF09745">
    <property type="entry name" value="NSRP1_N"/>
    <property type="match status" value="1"/>
</dbReference>
<name>A0A3Q0IIK5_DIACI</name>
<dbReference type="Proteomes" id="UP000079169">
    <property type="component" value="Unplaced"/>
</dbReference>
<evidence type="ECO:0000313" key="5">
    <source>
        <dbReference type="Proteomes" id="UP000079169"/>
    </source>
</evidence>
<sequence length="313" mass="36868">MNPEKRYGLIIPKKDNFAKKKVGVSSVFGDDSSDSDKDTNSDWKKRTFLEQTNMAEKRQAKLDMERALAEDPTVYQYDEVYDEIDKKKHDTLAAKKKGDKKPKYIQSLLKQAERRKQENERRNERQVQLEREKEGEEFKDKETFVTSSYRKKLEEFKKLDEEERRMDMLEDIGDVAKQQDLSGFYRHLYQTTVGEEDSKDKKKDTEHSSSDESKNKSIAKQSEGRSTDEPIKHKKSSKKGEKQSRSYRKRNRSESLDEETDKTRGDKKQDSETPKKKKKTDEIESTKQASKGEFSLIRLIKSFIYQIIFLKII</sequence>
<evidence type="ECO:0000256" key="1">
    <source>
        <dbReference type="ARBA" id="ARBA00010126"/>
    </source>
</evidence>
<evidence type="ECO:0000259" key="4">
    <source>
        <dbReference type="Pfam" id="PF09745"/>
    </source>
</evidence>
<feature type="compositionally biased region" description="Basic and acidic residues" evidence="3">
    <location>
        <begin position="222"/>
        <end position="231"/>
    </location>
</feature>
<dbReference type="STRING" id="121845.A0A3Q0IIK5"/>
<keyword evidence="5" id="KW-1185">Reference proteome</keyword>
<gene>
    <name evidence="6" type="primary">LOC113465588</name>
</gene>
<comment type="similarity">
    <text evidence="1">Belongs to the NSRP1 family.</text>
</comment>
<organism evidence="5 6">
    <name type="scientific">Diaphorina citri</name>
    <name type="common">Asian citrus psyllid</name>
    <dbReference type="NCBI Taxonomy" id="121845"/>
    <lineage>
        <taxon>Eukaryota</taxon>
        <taxon>Metazoa</taxon>
        <taxon>Ecdysozoa</taxon>
        <taxon>Arthropoda</taxon>
        <taxon>Hexapoda</taxon>
        <taxon>Insecta</taxon>
        <taxon>Pterygota</taxon>
        <taxon>Neoptera</taxon>
        <taxon>Paraneoptera</taxon>
        <taxon>Hemiptera</taxon>
        <taxon>Sternorrhyncha</taxon>
        <taxon>Psylloidea</taxon>
        <taxon>Psyllidae</taxon>
        <taxon>Diaphorininae</taxon>
        <taxon>Diaphorina</taxon>
    </lineage>
</organism>
<dbReference type="GO" id="GO:0000381">
    <property type="term" value="P:regulation of alternative mRNA splicing, via spliceosome"/>
    <property type="evidence" value="ECO:0007669"/>
    <property type="project" value="InterPro"/>
</dbReference>
<reference evidence="6" key="1">
    <citation type="submission" date="2025-08" db="UniProtKB">
        <authorList>
            <consortium name="RefSeq"/>
        </authorList>
    </citation>
    <scope>IDENTIFICATION</scope>
</reference>
<keyword evidence="2" id="KW-0175">Coiled coil</keyword>
<dbReference type="InterPro" id="IPR042816">
    <property type="entry name" value="Nsrp1"/>
</dbReference>
<feature type="region of interest" description="Disordered" evidence="3">
    <location>
        <begin position="190"/>
        <end position="291"/>
    </location>
</feature>
<protein>
    <submittedName>
        <fullName evidence="6">Nuclear speckle splicing regulatory protein 1-like</fullName>
    </submittedName>
</protein>
<feature type="domain" description="Nuclear speckle splicing regulatory protein 1 N-terminal" evidence="4">
    <location>
        <begin position="61"/>
        <end position="178"/>
    </location>
</feature>
<feature type="compositionally biased region" description="Basic and acidic residues" evidence="3">
    <location>
        <begin position="34"/>
        <end position="44"/>
    </location>
</feature>
<accession>A0A3Q0IIK5</accession>
<evidence type="ECO:0000256" key="2">
    <source>
        <dbReference type="ARBA" id="ARBA00023054"/>
    </source>
</evidence>
<feature type="region of interest" description="Disordered" evidence="3">
    <location>
        <begin position="112"/>
        <end position="144"/>
    </location>
</feature>
<proteinExistence type="inferred from homology"/>
<dbReference type="PANTHER" id="PTHR31938">
    <property type="entry name" value="NUCLEAR SPECKLE SPLICING REGULATORY PROTEIN 1"/>
    <property type="match status" value="1"/>
</dbReference>
<dbReference type="AlphaFoldDB" id="A0A3Q0IIK5"/>
<dbReference type="GeneID" id="113465588"/>
<dbReference type="PaxDb" id="121845-A0A3Q0IIK5"/>
<feature type="compositionally biased region" description="Basic and acidic residues" evidence="3">
    <location>
        <begin position="112"/>
        <end position="143"/>
    </location>
</feature>
<evidence type="ECO:0000256" key="3">
    <source>
        <dbReference type="SAM" id="MobiDB-lite"/>
    </source>
</evidence>
<feature type="region of interest" description="Disordered" evidence="3">
    <location>
        <begin position="24"/>
        <end position="44"/>
    </location>
</feature>